<sequence>MNPGYIISTIIAGLVLLSLIALNARIMQSGGEQTLYNMTKIQTDLASDLIAHDFRSMGYGIQDSFAVTAADTNRIRFLTHFEGDENPTEIEWYFDQSEDSPYENPDIRPLRRLVNGDEEVVIQGVTRFHLEFYDSQRQPVDPQAGPMSDIRQIRVELFTESRERFSNNRFERSTWTGELTPFNLN</sequence>
<keyword evidence="3" id="KW-1185">Reference proteome</keyword>
<dbReference type="RefSeq" id="WP_210510805.1">
    <property type="nucleotide sequence ID" value="NZ_JAFIDN010000003.1"/>
</dbReference>
<organism evidence="2 3">
    <name type="scientific">Natronogracilivirga saccharolytica</name>
    <dbReference type="NCBI Taxonomy" id="2812953"/>
    <lineage>
        <taxon>Bacteria</taxon>
        <taxon>Pseudomonadati</taxon>
        <taxon>Balneolota</taxon>
        <taxon>Balneolia</taxon>
        <taxon>Balneolales</taxon>
        <taxon>Cyclonatronaceae</taxon>
        <taxon>Natronogracilivirga</taxon>
    </lineage>
</organism>
<dbReference type="Proteomes" id="UP000673975">
    <property type="component" value="Unassembled WGS sequence"/>
</dbReference>
<gene>
    <name evidence="2" type="ORF">NATSA_04420</name>
</gene>
<evidence type="ECO:0000256" key="1">
    <source>
        <dbReference type="SAM" id="Phobius"/>
    </source>
</evidence>
<evidence type="ECO:0000313" key="3">
    <source>
        <dbReference type="Proteomes" id="UP000673975"/>
    </source>
</evidence>
<protein>
    <submittedName>
        <fullName evidence="2">Uncharacterized protein</fullName>
    </submittedName>
</protein>
<proteinExistence type="predicted"/>
<reference evidence="2" key="1">
    <citation type="submission" date="2021-02" db="EMBL/GenBank/DDBJ databases">
        <title>Natronogracilivirga saccharolytica gen. nov. sp. nov. a new anaerobic, haloalkiliphilic carbohydrate-fermenting bacterium from soda lake and proposing of Cyclonatronumiaceae fam. nov. in the phylum Balneolaeota.</title>
        <authorList>
            <person name="Zhilina T.N."/>
            <person name="Sorokin D.Y."/>
            <person name="Zavarzina D.G."/>
            <person name="Toshchakov S.V."/>
            <person name="Kublanov I.V."/>
        </authorList>
    </citation>
    <scope>NUCLEOTIDE SEQUENCE</scope>
    <source>
        <strain evidence="2">Z-1702</strain>
    </source>
</reference>
<comment type="caution">
    <text evidence="2">The sequence shown here is derived from an EMBL/GenBank/DDBJ whole genome shotgun (WGS) entry which is preliminary data.</text>
</comment>
<keyword evidence="1" id="KW-0472">Membrane</keyword>
<accession>A0A8J7UW67</accession>
<name>A0A8J7UW67_9BACT</name>
<evidence type="ECO:0000313" key="2">
    <source>
        <dbReference type="EMBL" id="MBP3191904.1"/>
    </source>
</evidence>
<feature type="transmembrane region" description="Helical" evidence="1">
    <location>
        <begin position="6"/>
        <end position="24"/>
    </location>
</feature>
<dbReference type="EMBL" id="JAFIDN010000003">
    <property type="protein sequence ID" value="MBP3191904.1"/>
    <property type="molecule type" value="Genomic_DNA"/>
</dbReference>
<keyword evidence="1" id="KW-1133">Transmembrane helix</keyword>
<keyword evidence="1" id="KW-0812">Transmembrane</keyword>
<dbReference type="AlphaFoldDB" id="A0A8J7UW67"/>